<dbReference type="Proteomes" id="UP000553776">
    <property type="component" value="Unassembled WGS sequence"/>
</dbReference>
<accession>A0A841U2J6</accession>
<dbReference type="PROSITE" id="PS01124">
    <property type="entry name" value="HTH_ARAC_FAMILY_2"/>
    <property type="match status" value="1"/>
</dbReference>
<dbReference type="PANTHER" id="PTHR47504">
    <property type="entry name" value="RIGHT ORIGIN-BINDING PROTEIN"/>
    <property type="match status" value="1"/>
</dbReference>
<evidence type="ECO:0000313" key="5">
    <source>
        <dbReference type="EMBL" id="MBB6693702.1"/>
    </source>
</evidence>
<dbReference type="RefSeq" id="WP_185137680.1">
    <property type="nucleotide sequence ID" value="NZ_JACJVR010000077.1"/>
</dbReference>
<keyword evidence="2" id="KW-0238">DNA-binding</keyword>
<dbReference type="Pfam" id="PF12833">
    <property type="entry name" value="HTH_18"/>
    <property type="match status" value="1"/>
</dbReference>
<dbReference type="InterPro" id="IPR009057">
    <property type="entry name" value="Homeodomain-like_sf"/>
</dbReference>
<dbReference type="GO" id="GO:0003700">
    <property type="term" value="F:DNA-binding transcription factor activity"/>
    <property type="evidence" value="ECO:0007669"/>
    <property type="project" value="InterPro"/>
</dbReference>
<evidence type="ECO:0000256" key="3">
    <source>
        <dbReference type="ARBA" id="ARBA00023163"/>
    </source>
</evidence>
<organism evidence="5 6">
    <name type="scientific">Cohnella xylanilytica</name>
    <dbReference type="NCBI Taxonomy" id="557555"/>
    <lineage>
        <taxon>Bacteria</taxon>
        <taxon>Bacillati</taxon>
        <taxon>Bacillota</taxon>
        <taxon>Bacilli</taxon>
        <taxon>Bacillales</taxon>
        <taxon>Paenibacillaceae</taxon>
        <taxon>Cohnella</taxon>
    </lineage>
</organism>
<sequence length="294" mass="33588">MHTRDIIRKSIAFMEDRLQEALTLEQIAGHAGFSPHHFHRLFRREVGTNVADYLRRRRLCLASRMLLYSDQSIIDISLHGHFESQEAFTRAFKRMYGMPPGRFRKMFSPHIQEPKGEVTMRQDTKVKGWILSGSHPHQYEIGIDRGTVHQGHASGYIKALTPKGPGAFATLMQQFKADQYVGKRMRFSGFVRTAGVKEYCGLWMRVDNSAEDVLQFDNMNDRKIVGDTNWNHYAIVLDVPSNAATVSIGVLLMGPGQAWVDSFRFEEVDASVPTTNLELHYELPDEPSNLNFDE</sequence>
<keyword evidence="1" id="KW-0805">Transcription regulation</keyword>
<dbReference type="InterPro" id="IPR050959">
    <property type="entry name" value="MarA-like"/>
</dbReference>
<dbReference type="EMBL" id="JACJVR010000077">
    <property type="protein sequence ID" value="MBB6693702.1"/>
    <property type="molecule type" value="Genomic_DNA"/>
</dbReference>
<evidence type="ECO:0000256" key="1">
    <source>
        <dbReference type="ARBA" id="ARBA00023015"/>
    </source>
</evidence>
<dbReference type="Gene3D" id="1.10.10.60">
    <property type="entry name" value="Homeodomain-like"/>
    <property type="match status" value="2"/>
</dbReference>
<dbReference type="AlphaFoldDB" id="A0A841U2J6"/>
<dbReference type="InterPro" id="IPR018060">
    <property type="entry name" value="HTH_AraC"/>
</dbReference>
<keyword evidence="3" id="KW-0804">Transcription</keyword>
<proteinExistence type="predicted"/>
<name>A0A841U2J6_9BACL</name>
<gene>
    <name evidence="5" type="ORF">H7B90_20100</name>
</gene>
<comment type="caution">
    <text evidence="5">The sequence shown here is derived from an EMBL/GenBank/DDBJ whole genome shotgun (WGS) entry which is preliminary data.</text>
</comment>
<protein>
    <submittedName>
        <fullName evidence="5">Helix-turn-helix transcriptional regulator</fullName>
    </submittedName>
</protein>
<dbReference type="SMART" id="SM00342">
    <property type="entry name" value="HTH_ARAC"/>
    <property type="match status" value="1"/>
</dbReference>
<dbReference type="PANTHER" id="PTHR47504:SF6">
    <property type="entry name" value="ARAC-FAMILY TRANSCRIPTIONAL REGULATOR"/>
    <property type="match status" value="1"/>
</dbReference>
<dbReference type="SUPFAM" id="SSF46689">
    <property type="entry name" value="Homeodomain-like"/>
    <property type="match status" value="2"/>
</dbReference>
<feature type="domain" description="HTH araC/xylS-type" evidence="4">
    <location>
        <begin position="8"/>
        <end position="106"/>
    </location>
</feature>
<evidence type="ECO:0000256" key="2">
    <source>
        <dbReference type="ARBA" id="ARBA00023125"/>
    </source>
</evidence>
<keyword evidence="6" id="KW-1185">Reference proteome</keyword>
<dbReference type="GO" id="GO:0043565">
    <property type="term" value="F:sequence-specific DNA binding"/>
    <property type="evidence" value="ECO:0007669"/>
    <property type="project" value="InterPro"/>
</dbReference>
<reference evidence="5 6" key="1">
    <citation type="submission" date="2020-08" db="EMBL/GenBank/DDBJ databases">
        <title>Cohnella phylogeny.</title>
        <authorList>
            <person name="Dunlap C."/>
        </authorList>
    </citation>
    <scope>NUCLEOTIDE SEQUENCE [LARGE SCALE GENOMIC DNA]</scope>
    <source>
        <strain evidence="5 6">DSM 25239</strain>
    </source>
</reference>
<evidence type="ECO:0000259" key="4">
    <source>
        <dbReference type="PROSITE" id="PS01124"/>
    </source>
</evidence>
<dbReference type="Gene3D" id="2.60.120.260">
    <property type="entry name" value="Galactose-binding domain-like"/>
    <property type="match status" value="1"/>
</dbReference>
<evidence type="ECO:0000313" key="6">
    <source>
        <dbReference type="Proteomes" id="UP000553776"/>
    </source>
</evidence>